<evidence type="ECO:0000313" key="2">
    <source>
        <dbReference type="EMBL" id="MBK1714382.1"/>
    </source>
</evidence>
<sequence>MMTSKSHLAAALVLVLAAAPAAAQVAAKPAIPPKYKASPMEVAYLPKYCYHQYVDGALQPPVFAISPDSCGTSMNHFCPALVFLRQASSPTLAMNERRGAAQSAVREVDYTIREMKPGCYITKDVMDAKARAAALAKVLVR</sequence>
<reference evidence="2" key="1">
    <citation type="submission" date="2017-08" db="EMBL/GenBank/DDBJ databases">
        <authorList>
            <person name="Imhoff J.F."/>
            <person name="Rahn T."/>
            <person name="Kuenzel S."/>
            <person name="Neulinger S.C."/>
        </authorList>
    </citation>
    <scope>NUCLEOTIDE SEQUENCE</scope>
    <source>
        <strain evidence="2">IM 151</strain>
    </source>
</reference>
<evidence type="ECO:0000256" key="1">
    <source>
        <dbReference type="SAM" id="SignalP"/>
    </source>
</evidence>
<keyword evidence="1" id="KW-0732">Signal</keyword>
<feature type="signal peptide" evidence="1">
    <location>
        <begin position="1"/>
        <end position="23"/>
    </location>
</feature>
<protein>
    <submittedName>
        <fullName evidence="2">Uncharacterized protein</fullName>
    </submittedName>
</protein>
<proteinExistence type="predicted"/>
<feature type="chain" id="PRO_5047446729" evidence="1">
    <location>
        <begin position="24"/>
        <end position="141"/>
    </location>
</feature>
<reference evidence="2" key="2">
    <citation type="journal article" date="2020" name="Microorganisms">
        <title>Osmotic Adaptation and Compatible Solute Biosynthesis of Phototrophic Bacteria as Revealed from Genome Analyses.</title>
        <authorList>
            <person name="Imhoff J.F."/>
            <person name="Rahn T."/>
            <person name="Kunzel S."/>
            <person name="Keller A."/>
            <person name="Neulinger S.C."/>
        </authorList>
    </citation>
    <scope>NUCLEOTIDE SEQUENCE</scope>
    <source>
        <strain evidence="2">IM 151</strain>
    </source>
</reference>
<comment type="caution">
    <text evidence="2">The sequence shown here is derived from an EMBL/GenBank/DDBJ whole genome shotgun (WGS) entry which is preliminary data.</text>
</comment>
<dbReference type="Proteomes" id="UP001041814">
    <property type="component" value="Unassembled WGS sequence"/>
</dbReference>
<gene>
    <name evidence="2" type="ORF">CKO43_16545</name>
</gene>
<organism evidence="2 3">
    <name type="scientific">Rubrivivax gelatinosus</name>
    <name type="common">Rhodocyclus gelatinosus</name>
    <name type="synonym">Rhodopseudomonas gelatinosa</name>
    <dbReference type="NCBI Taxonomy" id="28068"/>
    <lineage>
        <taxon>Bacteria</taxon>
        <taxon>Pseudomonadati</taxon>
        <taxon>Pseudomonadota</taxon>
        <taxon>Betaproteobacteria</taxon>
        <taxon>Burkholderiales</taxon>
        <taxon>Sphaerotilaceae</taxon>
        <taxon>Rubrivivax</taxon>
    </lineage>
</organism>
<evidence type="ECO:0000313" key="3">
    <source>
        <dbReference type="Proteomes" id="UP001041814"/>
    </source>
</evidence>
<dbReference type="EMBL" id="NRRU01000066">
    <property type="protein sequence ID" value="MBK1714382.1"/>
    <property type="molecule type" value="Genomic_DNA"/>
</dbReference>
<accession>A0ABS1DWF1</accession>
<keyword evidence="3" id="KW-1185">Reference proteome</keyword>
<name>A0ABS1DWF1_RUBGE</name>